<keyword evidence="3" id="KW-0425">Lantibiotic</keyword>
<evidence type="ECO:0000256" key="2">
    <source>
        <dbReference type="ARBA" id="ARBA00022529"/>
    </source>
</evidence>
<reference evidence="6 7" key="1">
    <citation type="submission" date="2017-10" db="EMBL/GenBank/DDBJ databases">
        <title>Draft genome sequence of cellulolytic Actinomyces sp CtC72 isolated from cattle rumen fluid.</title>
        <authorList>
            <person name="Joshi A.J."/>
            <person name="Vasudevan G."/>
            <person name="Lanjekar V.B."/>
            <person name="Hivarkar S."/>
            <person name="Engineer A."/>
            <person name="Pore S.D."/>
            <person name="Dhakephalkar P.K."/>
            <person name="Dagar S."/>
        </authorList>
    </citation>
    <scope>NUCLEOTIDE SEQUENCE [LARGE SCALE GENOMIC DNA]</scope>
    <source>
        <strain evidence="7">CtC72</strain>
    </source>
</reference>
<keyword evidence="5" id="KW-0078">Bacteriocin</keyword>
<dbReference type="InterPro" id="IPR006079">
    <property type="entry name" value="Lantibiotic_typ-A_Bacillales"/>
</dbReference>
<comment type="similarity">
    <text evidence="1">Belongs to the type A lantibiotic family.</text>
</comment>
<evidence type="ECO:0000256" key="1">
    <source>
        <dbReference type="ARBA" id="ARBA00009379"/>
    </source>
</evidence>
<keyword evidence="7" id="KW-1185">Reference proteome</keyword>
<protein>
    <submittedName>
        <fullName evidence="6">Gallidermin family protein</fullName>
    </submittedName>
</protein>
<evidence type="ECO:0000256" key="5">
    <source>
        <dbReference type="ARBA" id="ARBA00023048"/>
    </source>
</evidence>
<sequence length="56" mass="5749">MTATIEAEKATDIELDIDIDIMPTTADDSVPMLTSISLCTAGCTSAGGGSMCSWCC</sequence>
<dbReference type="EMBL" id="MTPX02000042">
    <property type="protein sequence ID" value="PHP52545.1"/>
    <property type="molecule type" value="Genomic_DNA"/>
</dbReference>
<keyword evidence="4" id="KW-0044">Antibiotic</keyword>
<evidence type="ECO:0000313" key="7">
    <source>
        <dbReference type="Proteomes" id="UP000194577"/>
    </source>
</evidence>
<comment type="caution">
    <text evidence="6">The sequence shown here is derived from an EMBL/GenBank/DDBJ whole genome shotgun (WGS) entry which is preliminary data.</text>
</comment>
<keyword evidence="2" id="KW-0929">Antimicrobial</keyword>
<evidence type="ECO:0000256" key="3">
    <source>
        <dbReference type="ARBA" id="ARBA00022789"/>
    </source>
</evidence>
<name>A0ABX4MEV0_9ACTO</name>
<dbReference type="RefSeq" id="WP_086614240.1">
    <property type="nucleotide sequence ID" value="NZ_MTPX02000042.1"/>
</dbReference>
<proteinExistence type="inferred from homology"/>
<gene>
    <name evidence="6" type="ORF">BW737_008645</name>
</gene>
<evidence type="ECO:0000256" key="4">
    <source>
        <dbReference type="ARBA" id="ARBA00023022"/>
    </source>
</evidence>
<dbReference type="Pfam" id="PF02052">
    <property type="entry name" value="Gallidermin"/>
    <property type="match status" value="1"/>
</dbReference>
<organism evidence="6 7">
    <name type="scientific">Actinomyces ruminis</name>
    <dbReference type="NCBI Taxonomy" id="1937003"/>
    <lineage>
        <taxon>Bacteria</taxon>
        <taxon>Bacillati</taxon>
        <taxon>Actinomycetota</taxon>
        <taxon>Actinomycetes</taxon>
        <taxon>Actinomycetales</taxon>
        <taxon>Actinomycetaceae</taxon>
        <taxon>Actinomyces</taxon>
    </lineage>
</organism>
<dbReference type="Proteomes" id="UP000194577">
    <property type="component" value="Unassembled WGS sequence"/>
</dbReference>
<accession>A0ABX4MEV0</accession>
<evidence type="ECO:0000313" key="6">
    <source>
        <dbReference type="EMBL" id="PHP52545.1"/>
    </source>
</evidence>